<dbReference type="GO" id="GO:0005737">
    <property type="term" value="C:cytoplasm"/>
    <property type="evidence" value="ECO:0007669"/>
    <property type="project" value="TreeGrafter"/>
</dbReference>
<dbReference type="EMBL" id="HE616742">
    <property type="protein sequence ID" value="CCE89380.1"/>
    <property type="molecule type" value="Genomic_DNA"/>
</dbReference>
<evidence type="ECO:0000256" key="1">
    <source>
        <dbReference type="ARBA" id="ARBA00004741"/>
    </source>
</evidence>
<dbReference type="Gene3D" id="3.40.190.10">
    <property type="entry name" value="Periplasmic binding protein-like II"/>
    <property type="match status" value="2"/>
</dbReference>
<sequence>MEQSKPDQSVRVAFLGPEGTYTHQAALQEFGSQPQAHFVSTNSIPQCFQQLENDHTIDYSVVPLENSTNGQVVFTYDLLRDRMMAGLNDSTDNNRVIPTIEVVGEQYVSIAHCLISPNDIKLDALPIYKKIRIHSHPQVWGQVSGYLEQLKKKCPNTFVERIDTASTSEAVSKAQLSPKEDSVLNLAIASETAAKLNKAYIIDREINDILGNTTRFLIFKRRSHTDTTQPANSKRVALMTFAVKQDDPGALVEVLTVLKNHSVNMCSINSRPLNSALLGRKWQYLFFIEYYKTKPKTNEEAFYSDMSNSCSSWCLWGTFVRNERYYN</sequence>
<dbReference type="PIRSF" id="PIRSF001500">
    <property type="entry name" value="Chor_mut_pdt_Ppr"/>
    <property type="match status" value="1"/>
</dbReference>
<keyword evidence="6" id="KW-0456">Lyase</keyword>
<dbReference type="InterPro" id="IPR002912">
    <property type="entry name" value="ACT_dom"/>
</dbReference>
<evidence type="ECO:0000256" key="4">
    <source>
        <dbReference type="ARBA" id="ARBA00023141"/>
    </source>
</evidence>
<evidence type="ECO:0000313" key="10">
    <source>
        <dbReference type="Proteomes" id="UP000005627"/>
    </source>
</evidence>
<keyword evidence="4" id="KW-0057">Aromatic amino acid biosynthesis</keyword>
<evidence type="ECO:0000256" key="3">
    <source>
        <dbReference type="ARBA" id="ARBA00022605"/>
    </source>
</evidence>
<dbReference type="InParanoid" id="G8ZL86"/>
<name>G8ZL86_TORDE</name>
<dbReference type="CDD" id="cd13532">
    <property type="entry name" value="PBP2_PDT_like"/>
    <property type="match status" value="1"/>
</dbReference>
<dbReference type="InterPro" id="IPR045865">
    <property type="entry name" value="ACT-like_dom_sf"/>
</dbReference>
<protein>
    <recommendedName>
        <fullName evidence="2">prephenate dehydratase</fullName>
        <ecNumber evidence="2">4.2.1.51</ecNumber>
    </recommendedName>
</protein>
<dbReference type="SUPFAM" id="SSF55021">
    <property type="entry name" value="ACT-like"/>
    <property type="match status" value="1"/>
</dbReference>
<evidence type="ECO:0000259" key="7">
    <source>
        <dbReference type="PROSITE" id="PS51171"/>
    </source>
</evidence>
<evidence type="ECO:0000313" key="9">
    <source>
        <dbReference type="EMBL" id="CCE89380.1"/>
    </source>
</evidence>
<dbReference type="PROSITE" id="PS51671">
    <property type="entry name" value="ACT"/>
    <property type="match status" value="1"/>
</dbReference>
<dbReference type="GO" id="GO:0009094">
    <property type="term" value="P:L-phenylalanine biosynthetic process"/>
    <property type="evidence" value="ECO:0007669"/>
    <property type="project" value="UniProtKB-UniPathway"/>
</dbReference>
<dbReference type="AlphaFoldDB" id="G8ZL86"/>
<keyword evidence="3" id="KW-0028">Amino-acid biosynthesis</keyword>
<dbReference type="KEGG" id="tdl:TDEL_0A00480"/>
<dbReference type="EC" id="4.2.1.51" evidence="2"/>
<dbReference type="Gene3D" id="3.30.70.260">
    <property type="match status" value="1"/>
</dbReference>
<evidence type="ECO:0000256" key="6">
    <source>
        <dbReference type="ARBA" id="ARBA00023239"/>
    </source>
</evidence>
<dbReference type="eggNOG" id="KOG2797">
    <property type="taxonomic scope" value="Eukaryota"/>
</dbReference>
<dbReference type="PANTHER" id="PTHR21022">
    <property type="entry name" value="PREPHENATE DEHYDRATASE P PROTEIN"/>
    <property type="match status" value="1"/>
</dbReference>
<dbReference type="PANTHER" id="PTHR21022:SF19">
    <property type="entry name" value="PREPHENATE DEHYDRATASE-RELATED"/>
    <property type="match status" value="1"/>
</dbReference>
<dbReference type="InterPro" id="IPR001086">
    <property type="entry name" value="Preph_deHydtase"/>
</dbReference>
<dbReference type="STRING" id="1076872.G8ZL86"/>
<organism evidence="9 10">
    <name type="scientific">Torulaspora delbrueckii</name>
    <name type="common">Yeast</name>
    <name type="synonym">Candida colliculosa</name>
    <dbReference type="NCBI Taxonomy" id="4950"/>
    <lineage>
        <taxon>Eukaryota</taxon>
        <taxon>Fungi</taxon>
        <taxon>Dikarya</taxon>
        <taxon>Ascomycota</taxon>
        <taxon>Saccharomycotina</taxon>
        <taxon>Saccharomycetes</taxon>
        <taxon>Saccharomycetales</taxon>
        <taxon>Saccharomycetaceae</taxon>
        <taxon>Torulaspora</taxon>
    </lineage>
</organism>
<dbReference type="InterPro" id="IPR008242">
    <property type="entry name" value="Chor_mutase/pphenate_deHydtase"/>
</dbReference>
<proteinExistence type="predicted"/>
<evidence type="ECO:0000259" key="8">
    <source>
        <dbReference type="PROSITE" id="PS51671"/>
    </source>
</evidence>
<dbReference type="HOGENOM" id="CLU_035008_5_1_1"/>
<accession>G8ZL86</accession>
<feature type="domain" description="ACT" evidence="8">
    <location>
        <begin position="239"/>
        <end position="327"/>
    </location>
</feature>
<evidence type="ECO:0000256" key="5">
    <source>
        <dbReference type="ARBA" id="ARBA00023222"/>
    </source>
</evidence>
<dbReference type="Pfam" id="PF00800">
    <property type="entry name" value="PDT"/>
    <property type="match status" value="1"/>
</dbReference>
<gene>
    <name evidence="9" type="primary">TDEL0A00480</name>
    <name evidence="9" type="ORF">TDEL_0A00480</name>
</gene>
<dbReference type="GO" id="GO:0004664">
    <property type="term" value="F:prephenate dehydratase activity"/>
    <property type="evidence" value="ECO:0007669"/>
    <property type="project" value="UniProtKB-EC"/>
</dbReference>
<keyword evidence="5" id="KW-0584">Phenylalanine biosynthesis</keyword>
<dbReference type="OrthoDB" id="983542at2759"/>
<dbReference type="RefSeq" id="XP_003678591.1">
    <property type="nucleotide sequence ID" value="XM_003678543.1"/>
</dbReference>
<dbReference type="UniPathway" id="UPA00121">
    <property type="reaction ID" value="UER00345"/>
</dbReference>
<dbReference type="SUPFAM" id="SSF53850">
    <property type="entry name" value="Periplasmic binding protein-like II"/>
    <property type="match status" value="1"/>
</dbReference>
<keyword evidence="10" id="KW-1185">Reference proteome</keyword>
<dbReference type="CDD" id="cd04905">
    <property type="entry name" value="ACT_CM-PDT"/>
    <property type="match status" value="1"/>
</dbReference>
<dbReference type="FunFam" id="3.40.190.10:FF:000254">
    <property type="entry name" value="Prephenate dehydratase"/>
    <property type="match status" value="1"/>
</dbReference>
<evidence type="ECO:0000256" key="2">
    <source>
        <dbReference type="ARBA" id="ARBA00013147"/>
    </source>
</evidence>
<dbReference type="PROSITE" id="PS51171">
    <property type="entry name" value="PREPHENATE_DEHYDR_3"/>
    <property type="match status" value="1"/>
</dbReference>
<dbReference type="Proteomes" id="UP000005627">
    <property type="component" value="Chromosome 1"/>
</dbReference>
<dbReference type="FunCoup" id="G8ZL86">
    <property type="interactions" value="141"/>
</dbReference>
<reference evidence="9 10" key="1">
    <citation type="journal article" date="2011" name="Proc. Natl. Acad. Sci. U.S.A.">
        <title>Evolutionary erosion of yeast sex chromosomes by mating-type switching accidents.</title>
        <authorList>
            <person name="Gordon J.L."/>
            <person name="Armisen D."/>
            <person name="Proux-Wera E."/>
            <person name="Oheigeartaigh S.S."/>
            <person name="Byrne K.P."/>
            <person name="Wolfe K.H."/>
        </authorList>
    </citation>
    <scope>NUCLEOTIDE SEQUENCE [LARGE SCALE GENOMIC DNA]</scope>
    <source>
        <strain evidence="10">ATCC 10662 / CBS 1146 / NBRC 0425 / NCYC 2629 / NRRL Y-866</strain>
    </source>
</reference>
<dbReference type="GeneID" id="11503109"/>
<feature type="domain" description="Prephenate dehydratase" evidence="7">
    <location>
        <begin position="11"/>
        <end position="221"/>
    </location>
</feature>
<comment type="pathway">
    <text evidence="1">Amino-acid biosynthesis; L-phenylalanine biosynthesis; phenylpyruvate from prephenate: step 1/1.</text>
</comment>